<evidence type="ECO:0000256" key="3">
    <source>
        <dbReference type="ARBA" id="ARBA00022630"/>
    </source>
</evidence>
<dbReference type="InterPro" id="IPR036250">
    <property type="entry name" value="AcylCo_DH-like_C"/>
</dbReference>
<dbReference type="EMBL" id="BMOE01000015">
    <property type="protein sequence ID" value="GGJ86275.1"/>
    <property type="molecule type" value="Genomic_DNA"/>
</dbReference>
<evidence type="ECO:0000256" key="2">
    <source>
        <dbReference type="ARBA" id="ARBA00009347"/>
    </source>
</evidence>
<dbReference type="InterPro" id="IPR009075">
    <property type="entry name" value="AcylCo_DH/oxidase_C"/>
</dbReference>
<dbReference type="AlphaFoldDB" id="A0A917PNZ5"/>
<dbReference type="SUPFAM" id="SSF47203">
    <property type="entry name" value="Acyl-CoA dehydrogenase C-terminal domain-like"/>
    <property type="match status" value="1"/>
</dbReference>
<evidence type="ECO:0000259" key="8">
    <source>
        <dbReference type="Pfam" id="PF02770"/>
    </source>
</evidence>
<dbReference type="FunFam" id="1.20.140.10:FF:000011">
    <property type="entry name" value="Medium-chain specific acyl-CoA dehydrogenase, mitochondrial"/>
    <property type="match status" value="1"/>
</dbReference>
<feature type="domain" description="Acyl-CoA dehydrogenase/oxidase C-terminal" evidence="7">
    <location>
        <begin position="229"/>
        <end position="378"/>
    </location>
</feature>
<feature type="domain" description="Acyl-CoA dehydrogenase/oxidase N-terminal" evidence="9">
    <location>
        <begin position="7"/>
        <end position="116"/>
    </location>
</feature>
<dbReference type="Pfam" id="PF02770">
    <property type="entry name" value="Acyl-CoA_dh_M"/>
    <property type="match status" value="1"/>
</dbReference>
<comment type="similarity">
    <text evidence="2 6">Belongs to the acyl-CoA dehydrogenase family.</text>
</comment>
<reference evidence="10" key="1">
    <citation type="journal article" date="2014" name="Int. J. Syst. Evol. Microbiol.">
        <title>Complete genome sequence of Corynebacterium casei LMG S-19264T (=DSM 44701T), isolated from a smear-ripened cheese.</title>
        <authorList>
            <consortium name="US DOE Joint Genome Institute (JGI-PGF)"/>
            <person name="Walter F."/>
            <person name="Albersmeier A."/>
            <person name="Kalinowski J."/>
            <person name="Ruckert C."/>
        </authorList>
    </citation>
    <scope>NUCLEOTIDE SEQUENCE</scope>
    <source>
        <strain evidence="10">JCM 14371</strain>
    </source>
</reference>
<dbReference type="Gene3D" id="2.40.110.10">
    <property type="entry name" value="Butyryl-CoA Dehydrogenase, subunit A, domain 2"/>
    <property type="match status" value="1"/>
</dbReference>
<evidence type="ECO:0000313" key="10">
    <source>
        <dbReference type="EMBL" id="GGJ86275.1"/>
    </source>
</evidence>
<feature type="domain" description="Acyl-CoA oxidase/dehydrogenase middle" evidence="8">
    <location>
        <begin position="122"/>
        <end position="217"/>
    </location>
</feature>
<evidence type="ECO:0000259" key="7">
    <source>
        <dbReference type="Pfam" id="PF00441"/>
    </source>
</evidence>
<keyword evidence="3 6" id="KW-0285">Flavoprotein</keyword>
<dbReference type="InterPro" id="IPR009100">
    <property type="entry name" value="AcylCoA_DH/oxidase_NM_dom_sf"/>
</dbReference>
<dbReference type="InterPro" id="IPR046373">
    <property type="entry name" value="Acyl-CoA_Oxase/DH_mid-dom_sf"/>
</dbReference>
<comment type="caution">
    <text evidence="10">The sequence shown here is derived from an EMBL/GenBank/DDBJ whole genome shotgun (WGS) entry which is preliminary data.</text>
</comment>
<dbReference type="PIRSF" id="PIRSF016578">
    <property type="entry name" value="HsaA"/>
    <property type="match status" value="1"/>
</dbReference>
<evidence type="ECO:0000313" key="11">
    <source>
        <dbReference type="Proteomes" id="UP000635726"/>
    </source>
</evidence>
<accession>A0A917PNZ5</accession>
<dbReference type="PANTHER" id="PTHR43884:SF12">
    <property type="entry name" value="ISOVALERYL-COA DEHYDROGENASE, MITOCHONDRIAL-RELATED"/>
    <property type="match status" value="1"/>
</dbReference>
<keyword evidence="5 6" id="KW-0560">Oxidoreductase</keyword>
<protein>
    <submittedName>
        <fullName evidence="10">Acyl-CoA dehydrogenase</fullName>
    </submittedName>
</protein>
<dbReference type="PROSITE" id="PS00072">
    <property type="entry name" value="ACYL_COA_DH_1"/>
    <property type="match status" value="1"/>
</dbReference>
<dbReference type="InterPro" id="IPR037069">
    <property type="entry name" value="AcylCoA_DH/ox_N_sf"/>
</dbReference>
<proteinExistence type="inferred from homology"/>
<dbReference type="InterPro" id="IPR006091">
    <property type="entry name" value="Acyl-CoA_Oxase/DH_mid-dom"/>
</dbReference>
<dbReference type="SUPFAM" id="SSF56645">
    <property type="entry name" value="Acyl-CoA dehydrogenase NM domain-like"/>
    <property type="match status" value="1"/>
</dbReference>
<dbReference type="PANTHER" id="PTHR43884">
    <property type="entry name" value="ACYL-COA DEHYDROGENASE"/>
    <property type="match status" value="1"/>
</dbReference>
<evidence type="ECO:0000256" key="1">
    <source>
        <dbReference type="ARBA" id="ARBA00001974"/>
    </source>
</evidence>
<dbReference type="FunFam" id="2.40.110.10:FF:000009">
    <property type="entry name" value="Acyl-CoA dehydrogenase"/>
    <property type="match status" value="1"/>
</dbReference>
<dbReference type="Pfam" id="PF02771">
    <property type="entry name" value="Acyl-CoA_dh_N"/>
    <property type="match status" value="1"/>
</dbReference>
<dbReference type="Pfam" id="PF00441">
    <property type="entry name" value="Acyl-CoA_dh_1"/>
    <property type="match status" value="1"/>
</dbReference>
<evidence type="ECO:0000256" key="6">
    <source>
        <dbReference type="RuleBase" id="RU362125"/>
    </source>
</evidence>
<organism evidence="10 11">
    <name type="scientific">Deinococcus aquiradiocola</name>
    <dbReference type="NCBI Taxonomy" id="393059"/>
    <lineage>
        <taxon>Bacteria</taxon>
        <taxon>Thermotogati</taxon>
        <taxon>Deinococcota</taxon>
        <taxon>Deinococci</taxon>
        <taxon>Deinococcales</taxon>
        <taxon>Deinococcaceae</taxon>
        <taxon>Deinococcus</taxon>
    </lineage>
</organism>
<reference evidence="10" key="2">
    <citation type="submission" date="2020-09" db="EMBL/GenBank/DDBJ databases">
        <authorList>
            <person name="Sun Q."/>
            <person name="Ohkuma M."/>
        </authorList>
    </citation>
    <scope>NUCLEOTIDE SEQUENCE</scope>
    <source>
        <strain evidence="10">JCM 14371</strain>
    </source>
</reference>
<evidence type="ECO:0000259" key="9">
    <source>
        <dbReference type="Pfam" id="PF02771"/>
    </source>
</evidence>
<dbReference type="FunFam" id="1.10.540.10:FF:000026">
    <property type="entry name" value="Acyl-CoA dehydrogenase medium chain"/>
    <property type="match status" value="1"/>
</dbReference>
<name>A0A917PNZ5_9DEIO</name>
<dbReference type="RefSeq" id="WP_188964377.1">
    <property type="nucleotide sequence ID" value="NZ_BMOE01000015.1"/>
</dbReference>
<dbReference type="Proteomes" id="UP000635726">
    <property type="component" value="Unassembled WGS sequence"/>
</dbReference>
<dbReference type="PROSITE" id="PS00073">
    <property type="entry name" value="ACYL_COA_DH_2"/>
    <property type="match status" value="1"/>
</dbReference>
<dbReference type="InterPro" id="IPR006089">
    <property type="entry name" value="Acyl-CoA_DH_CS"/>
</dbReference>
<sequence>MIEFSLTDEQKQLQQLARDFTRREIMPIATEYDQKEELPWQIVEKAHELGLLNASVPEHAGGLGLGMLDECIIGEEIAYGCMGIYTVLMASELGITPILVGGSEEQQKRFLSPLVEKPALAAFALSEPNNGSDAAAMHTTAVLDGDEWVINGSKMWISNGGKADITVVFATTDRQGGHKASVAVVVEGMPEGMTANKIKHKMGQRASHTAELVFENVRVPAGNVLGGLGDGFKIAMKTLDKTRIPVAAGSVGVARRALEESVKYAKEREAFGKPISTFQAIQFKMAEMLMGIETGRLMAWKAAWLVDQGLPHGTESSIAKAYASEMAFDAANEAIQIHGGYGYVGEYPVEKLLRDVKLNQIYEGTNEIQRVVIARSLLK</sequence>
<comment type="cofactor">
    <cofactor evidence="1 6">
        <name>FAD</name>
        <dbReference type="ChEBI" id="CHEBI:57692"/>
    </cofactor>
</comment>
<keyword evidence="11" id="KW-1185">Reference proteome</keyword>
<dbReference type="GO" id="GO:0050660">
    <property type="term" value="F:flavin adenine dinucleotide binding"/>
    <property type="evidence" value="ECO:0007669"/>
    <property type="project" value="InterPro"/>
</dbReference>
<dbReference type="GO" id="GO:0003995">
    <property type="term" value="F:acyl-CoA dehydrogenase activity"/>
    <property type="evidence" value="ECO:0007669"/>
    <property type="project" value="InterPro"/>
</dbReference>
<keyword evidence="4 6" id="KW-0274">FAD</keyword>
<gene>
    <name evidence="10" type="ORF">GCM10008939_32740</name>
</gene>
<evidence type="ECO:0000256" key="5">
    <source>
        <dbReference type="ARBA" id="ARBA00023002"/>
    </source>
</evidence>
<dbReference type="Gene3D" id="1.20.140.10">
    <property type="entry name" value="Butyryl-CoA Dehydrogenase, subunit A, domain 3"/>
    <property type="match status" value="1"/>
</dbReference>
<dbReference type="Gene3D" id="1.10.540.10">
    <property type="entry name" value="Acyl-CoA dehydrogenase/oxidase, N-terminal domain"/>
    <property type="match status" value="1"/>
</dbReference>
<dbReference type="InterPro" id="IPR013786">
    <property type="entry name" value="AcylCoA_DH/ox_N"/>
</dbReference>
<evidence type="ECO:0000256" key="4">
    <source>
        <dbReference type="ARBA" id="ARBA00022827"/>
    </source>
</evidence>